<dbReference type="Proteomes" id="UP000740883">
    <property type="component" value="Unassembled WGS sequence"/>
</dbReference>
<feature type="non-terminal residue" evidence="2">
    <location>
        <position position="269"/>
    </location>
</feature>
<dbReference type="InterPro" id="IPR000477">
    <property type="entry name" value="RT_dom"/>
</dbReference>
<evidence type="ECO:0000313" key="3">
    <source>
        <dbReference type="Proteomes" id="UP000740883"/>
    </source>
</evidence>
<accession>A0A9P6GVN9</accession>
<evidence type="ECO:0000313" key="2">
    <source>
        <dbReference type="EMBL" id="KAF9746907.1"/>
    </source>
</evidence>
<keyword evidence="3" id="KW-1185">Reference proteome</keyword>
<proteinExistence type="predicted"/>
<dbReference type="PANTHER" id="PTHR35450:SF2">
    <property type="entry name" value="REVERSE TRANSCRIPTASE DOMAIN-CONTAINING PROTEIN"/>
    <property type="match status" value="1"/>
</dbReference>
<dbReference type="OrthoDB" id="2192790at2759"/>
<dbReference type="AlphaFoldDB" id="A0A9P6GVN9"/>
<dbReference type="PANTHER" id="PTHR35450">
    <property type="entry name" value="REVERSE TRANSCRIPTASE DOMAIN-CONTAINING PROTEIN"/>
    <property type="match status" value="1"/>
</dbReference>
<feature type="domain" description="Reverse transcriptase" evidence="1">
    <location>
        <begin position="1"/>
        <end position="70"/>
    </location>
</feature>
<protein>
    <recommendedName>
        <fullName evidence="1">Reverse transcriptase domain-containing protein</fullName>
    </recommendedName>
</protein>
<gene>
    <name evidence="2" type="ORF">NGRA_3517</name>
</gene>
<sequence length="269" mass="30695">TNHLLFIDDLKLLAENEDNLKAMKEETKEFFSAVGLEMNREKSATNCTGCQEDAVLLEGPQGYKYLGITEDSSSAIKRETFEKVKAEIISRVDRLCMTKLNGVNMFRAINEHAISVINYHIGLLKLEPADYESLDLEIRQVLIKHHIHLQPACKERLYLPRKELGRGLVSIEHRSESMLLNMYNSLCGSRNSSLRRAAILKVEEETKSHLSQILGYLKTKYGLESIITQKMLLESQKGKLYNEIKMRTNHGKLFKARDHELVSIKGSST</sequence>
<organism evidence="2 3">
    <name type="scientific">Nosema granulosis</name>
    <dbReference type="NCBI Taxonomy" id="83296"/>
    <lineage>
        <taxon>Eukaryota</taxon>
        <taxon>Fungi</taxon>
        <taxon>Fungi incertae sedis</taxon>
        <taxon>Microsporidia</taxon>
        <taxon>Nosematidae</taxon>
        <taxon>Nosema</taxon>
    </lineage>
</organism>
<dbReference type="EMBL" id="SBJO01001334">
    <property type="protein sequence ID" value="KAF9746907.1"/>
    <property type="molecule type" value="Genomic_DNA"/>
</dbReference>
<comment type="caution">
    <text evidence="2">The sequence shown here is derived from an EMBL/GenBank/DDBJ whole genome shotgun (WGS) entry which is preliminary data.</text>
</comment>
<name>A0A9P6GVN9_9MICR</name>
<evidence type="ECO:0000259" key="1">
    <source>
        <dbReference type="PROSITE" id="PS50878"/>
    </source>
</evidence>
<feature type="non-terminal residue" evidence="2">
    <location>
        <position position="1"/>
    </location>
</feature>
<dbReference type="PROSITE" id="PS50878">
    <property type="entry name" value="RT_POL"/>
    <property type="match status" value="1"/>
</dbReference>
<reference evidence="2 3" key="1">
    <citation type="journal article" date="2020" name="Genome Biol. Evol.">
        <title>Comparative genomics of strictly vertically transmitted, feminizing microsporidia endosymbionts of amphipod crustaceans.</title>
        <authorList>
            <person name="Cormier A."/>
            <person name="Chebbi M.A."/>
            <person name="Giraud I."/>
            <person name="Wattier R."/>
            <person name="Teixeira M."/>
            <person name="Gilbert C."/>
            <person name="Rigaud T."/>
            <person name="Cordaux R."/>
        </authorList>
    </citation>
    <scope>NUCLEOTIDE SEQUENCE [LARGE SCALE GENOMIC DNA]</scope>
    <source>
        <strain evidence="2 3">Ou3-Ou53</strain>
    </source>
</reference>